<dbReference type="SUPFAM" id="SSF53474">
    <property type="entry name" value="alpha/beta-Hydrolases"/>
    <property type="match status" value="1"/>
</dbReference>
<dbReference type="PANTHER" id="PTHR45792">
    <property type="entry name" value="DIACYLGLYCEROL LIPASE HOMOLOG-RELATED"/>
    <property type="match status" value="1"/>
</dbReference>
<evidence type="ECO:0000256" key="1">
    <source>
        <dbReference type="ARBA" id="ARBA00001913"/>
    </source>
</evidence>
<evidence type="ECO:0000256" key="9">
    <source>
        <dbReference type="ARBA" id="ARBA00022963"/>
    </source>
</evidence>
<dbReference type="InParanoid" id="A0A401G9V2"/>
<dbReference type="InterPro" id="IPR052214">
    <property type="entry name" value="DAG_Lipase-Related"/>
</dbReference>
<dbReference type="GO" id="GO:0046340">
    <property type="term" value="P:diacylglycerol catabolic process"/>
    <property type="evidence" value="ECO:0007669"/>
    <property type="project" value="TreeGrafter"/>
</dbReference>
<feature type="region of interest" description="Disordered" evidence="15">
    <location>
        <begin position="293"/>
        <end position="325"/>
    </location>
</feature>
<dbReference type="PANTHER" id="PTHR45792:SF8">
    <property type="entry name" value="DIACYLGLYCEROL LIPASE-ALPHA"/>
    <property type="match status" value="1"/>
</dbReference>
<dbReference type="GO" id="GO:0016298">
    <property type="term" value="F:lipase activity"/>
    <property type="evidence" value="ECO:0007669"/>
    <property type="project" value="TreeGrafter"/>
</dbReference>
<dbReference type="Proteomes" id="UP000287166">
    <property type="component" value="Unassembled WGS sequence"/>
</dbReference>
<evidence type="ECO:0000256" key="11">
    <source>
        <dbReference type="ARBA" id="ARBA00023098"/>
    </source>
</evidence>
<evidence type="ECO:0000256" key="4">
    <source>
        <dbReference type="ARBA" id="ARBA00022553"/>
    </source>
</evidence>
<dbReference type="CDD" id="cd00519">
    <property type="entry name" value="Lipase_3"/>
    <property type="match status" value="1"/>
</dbReference>
<dbReference type="EC" id="3.1.1.116" evidence="14"/>
<organism evidence="17 18">
    <name type="scientific">Sparassis crispa</name>
    <dbReference type="NCBI Taxonomy" id="139825"/>
    <lineage>
        <taxon>Eukaryota</taxon>
        <taxon>Fungi</taxon>
        <taxon>Dikarya</taxon>
        <taxon>Basidiomycota</taxon>
        <taxon>Agaricomycotina</taxon>
        <taxon>Agaricomycetes</taxon>
        <taxon>Polyporales</taxon>
        <taxon>Sparassidaceae</taxon>
        <taxon>Sparassis</taxon>
    </lineage>
</organism>
<gene>
    <name evidence="17" type="ORF">SCP_0201510</name>
</gene>
<keyword evidence="11" id="KW-0443">Lipid metabolism</keyword>
<keyword evidence="9" id="KW-0442">Lipid degradation</keyword>
<evidence type="ECO:0000313" key="17">
    <source>
        <dbReference type="EMBL" id="GBE78954.1"/>
    </source>
</evidence>
<keyword evidence="4" id="KW-0597">Phosphoprotein</keyword>
<evidence type="ECO:0000256" key="3">
    <source>
        <dbReference type="ARBA" id="ARBA00022475"/>
    </source>
</evidence>
<dbReference type="RefSeq" id="XP_027609867.1">
    <property type="nucleotide sequence ID" value="XM_027754066.1"/>
</dbReference>
<keyword evidence="6" id="KW-0479">Metal-binding</keyword>
<dbReference type="GO" id="GO:0019369">
    <property type="term" value="P:arachidonate metabolic process"/>
    <property type="evidence" value="ECO:0007669"/>
    <property type="project" value="TreeGrafter"/>
</dbReference>
<keyword evidence="3" id="KW-1003">Cell membrane</keyword>
<feature type="domain" description="Fungal lipase-type" evidence="16">
    <location>
        <begin position="489"/>
        <end position="606"/>
    </location>
</feature>
<evidence type="ECO:0000256" key="15">
    <source>
        <dbReference type="SAM" id="MobiDB-lite"/>
    </source>
</evidence>
<dbReference type="GO" id="GO:0005886">
    <property type="term" value="C:plasma membrane"/>
    <property type="evidence" value="ECO:0007669"/>
    <property type="project" value="UniProtKB-SubCell"/>
</dbReference>
<comment type="cofactor">
    <cofactor evidence="1">
        <name>Ca(2+)</name>
        <dbReference type="ChEBI" id="CHEBI:29108"/>
    </cofactor>
</comment>
<dbReference type="InterPro" id="IPR029058">
    <property type="entry name" value="AB_hydrolase_fold"/>
</dbReference>
<accession>A0A401G9V2</accession>
<keyword evidence="10" id="KW-1133">Transmembrane helix</keyword>
<dbReference type="Gene3D" id="3.40.50.1820">
    <property type="entry name" value="alpha/beta hydrolase"/>
    <property type="match status" value="1"/>
</dbReference>
<reference evidence="17 18" key="1">
    <citation type="journal article" date="2018" name="Sci. Rep.">
        <title>Genome sequence of the cauliflower mushroom Sparassis crispa (Hanabiratake) and its association with beneficial usage.</title>
        <authorList>
            <person name="Kiyama R."/>
            <person name="Furutani Y."/>
            <person name="Kawaguchi K."/>
            <person name="Nakanishi T."/>
        </authorList>
    </citation>
    <scope>NUCLEOTIDE SEQUENCE [LARGE SCALE GENOMIC DNA]</scope>
</reference>
<evidence type="ECO:0000256" key="2">
    <source>
        <dbReference type="ARBA" id="ARBA00004651"/>
    </source>
</evidence>
<comment type="caution">
    <text evidence="17">The sequence shown here is derived from an EMBL/GenBank/DDBJ whole genome shotgun (WGS) entry which is preliminary data.</text>
</comment>
<dbReference type="GeneID" id="38775871"/>
<proteinExistence type="predicted"/>
<dbReference type="AlphaFoldDB" id="A0A401G9V2"/>
<evidence type="ECO:0000313" key="18">
    <source>
        <dbReference type="Proteomes" id="UP000287166"/>
    </source>
</evidence>
<feature type="compositionally biased region" description="Polar residues" evidence="15">
    <location>
        <begin position="314"/>
        <end position="325"/>
    </location>
</feature>
<keyword evidence="12" id="KW-0472">Membrane</keyword>
<dbReference type="Pfam" id="PF01764">
    <property type="entry name" value="Lipase_3"/>
    <property type="match status" value="1"/>
</dbReference>
<keyword evidence="8" id="KW-0106">Calcium</keyword>
<comment type="subcellular location">
    <subcellularLocation>
        <location evidence="2">Cell membrane</location>
        <topology evidence="2">Multi-pass membrane protein</topology>
    </subcellularLocation>
</comment>
<evidence type="ECO:0000256" key="8">
    <source>
        <dbReference type="ARBA" id="ARBA00022837"/>
    </source>
</evidence>
<feature type="compositionally biased region" description="Basic and acidic residues" evidence="15">
    <location>
        <begin position="294"/>
        <end position="305"/>
    </location>
</feature>
<evidence type="ECO:0000256" key="5">
    <source>
        <dbReference type="ARBA" id="ARBA00022692"/>
    </source>
</evidence>
<dbReference type="GO" id="GO:0046872">
    <property type="term" value="F:metal ion binding"/>
    <property type="evidence" value="ECO:0007669"/>
    <property type="project" value="UniProtKB-KW"/>
</dbReference>
<evidence type="ECO:0000256" key="7">
    <source>
        <dbReference type="ARBA" id="ARBA00022801"/>
    </source>
</evidence>
<comment type="catalytic activity">
    <reaction evidence="13">
        <text>a 1,2-diacyl-sn-glycerol + H2O = a 2-acylglycerol + a fatty acid + H(+)</text>
        <dbReference type="Rhea" id="RHEA:33275"/>
        <dbReference type="ChEBI" id="CHEBI:15377"/>
        <dbReference type="ChEBI" id="CHEBI:15378"/>
        <dbReference type="ChEBI" id="CHEBI:17389"/>
        <dbReference type="ChEBI" id="CHEBI:17815"/>
        <dbReference type="ChEBI" id="CHEBI:28868"/>
        <dbReference type="EC" id="3.1.1.116"/>
    </reaction>
    <physiologicalReaction direction="left-to-right" evidence="13">
        <dbReference type="Rhea" id="RHEA:33276"/>
    </physiologicalReaction>
</comment>
<dbReference type="EMBL" id="BFAD01000002">
    <property type="protein sequence ID" value="GBE78954.1"/>
    <property type="molecule type" value="Genomic_DNA"/>
</dbReference>
<dbReference type="InterPro" id="IPR002921">
    <property type="entry name" value="Fungal_lipase-type"/>
</dbReference>
<evidence type="ECO:0000256" key="12">
    <source>
        <dbReference type="ARBA" id="ARBA00023136"/>
    </source>
</evidence>
<keyword evidence="7 17" id="KW-0378">Hydrolase</keyword>
<name>A0A401G9V2_9APHY</name>
<evidence type="ECO:0000256" key="14">
    <source>
        <dbReference type="ARBA" id="ARBA00026104"/>
    </source>
</evidence>
<evidence type="ECO:0000259" key="16">
    <source>
        <dbReference type="Pfam" id="PF01764"/>
    </source>
</evidence>
<evidence type="ECO:0000256" key="6">
    <source>
        <dbReference type="ARBA" id="ARBA00022723"/>
    </source>
</evidence>
<feature type="region of interest" description="Disordered" evidence="15">
    <location>
        <begin position="352"/>
        <end position="374"/>
    </location>
</feature>
<keyword evidence="5" id="KW-0812">Transmembrane</keyword>
<dbReference type="OrthoDB" id="438440at2759"/>
<evidence type="ECO:0000256" key="10">
    <source>
        <dbReference type="ARBA" id="ARBA00022989"/>
    </source>
</evidence>
<feature type="region of interest" description="Disordered" evidence="15">
    <location>
        <begin position="425"/>
        <end position="484"/>
    </location>
</feature>
<sequence length="753" mass="82063">MSSNWNRYTVAGLDLASTATSFGFSAAKAGTKLGFAITRGIASTAAGITGTALDHALFGGSIGAGPLLGGAVSSAISSIETLALAPILIGESLTSTSLVAAQSTLSVLDTIFPGSDEASFSLASFVGLVRREWAEPADFDGLPEERFGLAETMGALAAWATLQGVTNEWHERQWFKNMTEIPVNDESMREREANAARHGDARVHITTDVVYPSNSGQIVTADIGEAPSSPPLATPSTSQSLASSYLSGVHPFLSNSELKQTLRRLSKIVLAGYGGPSLLFFGVSPLLPRSSSSVEKEKIKEEDKLTQAVGASEAQASTSTPVSPSNDDAIAQYPWWDVLMGRHDREIFLHYANSEPPTPAPEPDLSQHQPTPRPATALVGIENHMPRFWVLTDHVRCEVVLVIRGTMSLNELAVDLTCEPAPFELESERHRSRSRSRPRTADDNLHGRKQSNEEMESIPGSFPMDISIPSPPQRKRPLPQEDDPVNETEAQHLVHGGMLKMARAMGGRRKPVHVAVRDALQRNRGYSLVLCGHSLGAGVAALLALMWANPHTRLTHRRSGLPRHRTVSAYCFAPPCLTSARLAELAGEAGLITSFAYSHDVVSRLSLGSVRDMKRAAMWLCVQEGKEGLKEGEEKREEGYAGVTRRALKWVAGYGEDGDEEWFLAMRKTLEANMHMTQLYPPGRVFWALRDGDLHPMHRLRSENGSGSGSEKVRLFSVHPGKAQEVFRQIVFARDMLSSHLPQEYDRVLHELL</sequence>
<evidence type="ECO:0000256" key="13">
    <source>
        <dbReference type="ARBA" id="ARBA00024531"/>
    </source>
</evidence>
<feature type="compositionally biased region" description="Basic and acidic residues" evidence="15">
    <location>
        <begin position="439"/>
        <end position="452"/>
    </location>
</feature>
<keyword evidence="18" id="KW-1185">Reference proteome</keyword>
<protein>
    <recommendedName>
        <fullName evidence="14">sn-1-specific diacylglycerol lipase</fullName>
        <ecNumber evidence="14">3.1.1.116</ecNumber>
    </recommendedName>
</protein>